<organism evidence="2 3">
    <name type="scientific">Symbiodinium microadriaticum</name>
    <name type="common">Dinoflagellate</name>
    <name type="synonym">Zooxanthella microadriatica</name>
    <dbReference type="NCBI Taxonomy" id="2951"/>
    <lineage>
        <taxon>Eukaryota</taxon>
        <taxon>Sar</taxon>
        <taxon>Alveolata</taxon>
        <taxon>Dinophyceae</taxon>
        <taxon>Suessiales</taxon>
        <taxon>Symbiodiniaceae</taxon>
        <taxon>Symbiodinium</taxon>
    </lineage>
</organism>
<evidence type="ECO:0000256" key="1">
    <source>
        <dbReference type="SAM" id="MobiDB-lite"/>
    </source>
</evidence>
<sequence>MAWLMQRRQVKSPVQRSSKRKEWLHGRDGGSTGSVQNRAELFDGIYDVNAGWTNAMSLPPHSGQSYDEMISDVFFVPHFVASCLEEVIVKTCPDCTAKLRDHNVTHQRVVGDTSSSSWTKARVTESGTEAI</sequence>
<dbReference type="AlphaFoldDB" id="A0A1Q9DBJ2"/>
<accession>A0A1Q9DBJ2</accession>
<dbReference type="EMBL" id="LSRX01000619">
    <property type="protein sequence ID" value="OLP92507.1"/>
    <property type="molecule type" value="Genomic_DNA"/>
</dbReference>
<proteinExistence type="predicted"/>
<protein>
    <submittedName>
        <fullName evidence="2">Uncharacterized protein</fullName>
    </submittedName>
</protein>
<evidence type="ECO:0000313" key="2">
    <source>
        <dbReference type="EMBL" id="OLP92507.1"/>
    </source>
</evidence>
<reference evidence="2 3" key="1">
    <citation type="submission" date="2016-02" db="EMBL/GenBank/DDBJ databases">
        <title>Genome analysis of coral dinoflagellate symbionts highlights evolutionary adaptations to a symbiotic lifestyle.</title>
        <authorList>
            <person name="Aranda M."/>
            <person name="Li Y."/>
            <person name="Liew Y.J."/>
            <person name="Baumgarten S."/>
            <person name="Simakov O."/>
            <person name="Wilson M."/>
            <person name="Piel J."/>
            <person name="Ashoor H."/>
            <person name="Bougouffa S."/>
            <person name="Bajic V.B."/>
            <person name="Ryu T."/>
            <person name="Ravasi T."/>
            <person name="Bayer T."/>
            <person name="Micklem G."/>
            <person name="Kim H."/>
            <person name="Bhak J."/>
            <person name="Lajeunesse T.C."/>
            <person name="Voolstra C.R."/>
        </authorList>
    </citation>
    <scope>NUCLEOTIDE SEQUENCE [LARGE SCALE GENOMIC DNA]</scope>
    <source>
        <strain evidence="2 3">CCMP2467</strain>
    </source>
</reference>
<evidence type="ECO:0000313" key="3">
    <source>
        <dbReference type="Proteomes" id="UP000186817"/>
    </source>
</evidence>
<feature type="region of interest" description="Disordered" evidence="1">
    <location>
        <begin position="1"/>
        <end position="32"/>
    </location>
</feature>
<name>A0A1Q9DBJ2_SYMMI</name>
<gene>
    <name evidence="2" type="ORF">AK812_SmicGene49089</name>
</gene>
<comment type="caution">
    <text evidence="2">The sequence shown here is derived from an EMBL/GenBank/DDBJ whole genome shotgun (WGS) entry which is preliminary data.</text>
</comment>
<keyword evidence="3" id="KW-1185">Reference proteome</keyword>
<dbReference type="Proteomes" id="UP000186817">
    <property type="component" value="Unassembled WGS sequence"/>
</dbReference>